<feature type="region of interest" description="Disordered" evidence="1">
    <location>
        <begin position="206"/>
        <end position="229"/>
    </location>
</feature>
<protein>
    <recommendedName>
        <fullName evidence="2">MULE transposase domain-containing protein</fullName>
    </recommendedName>
</protein>
<feature type="region of interest" description="Disordered" evidence="1">
    <location>
        <begin position="513"/>
        <end position="545"/>
    </location>
</feature>
<feature type="domain" description="MULE transposase" evidence="2">
    <location>
        <begin position="376"/>
        <end position="472"/>
    </location>
</feature>
<feature type="region of interest" description="Disordered" evidence="1">
    <location>
        <begin position="67"/>
        <end position="112"/>
    </location>
</feature>
<dbReference type="EMBL" id="KN837229">
    <property type="protein sequence ID" value="KIJ32252.1"/>
    <property type="molecule type" value="Genomic_DNA"/>
</dbReference>
<dbReference type="AlphaFoldDB" id="A0A0C9USP8"/>
<dbReference type="OrthoDB" id="3049698at2759"/>
<dbReference type="InterPro" id="IPR018289">
    <property type="entry name" value="MULE_transposase_dom"/>
</dbReference>
<keyword evidence="4" id="KW-1185">Reference proteome</keyword>
<sequence length="640" mass="72211">MSSEAEIPKRFCSKSSCRKELPPVKDHKWKTCKMHLEDSRNRYLKKAAQSRTPVSQGQYITNNVAAPHQLPGDIQVPSTNNNGTGRPSKRTRIEGQENQENGQDTSCSETEKSRSKCVKNIEPLKSDSARDFFNSLKNAFVQNTDVEFDGCYEILSDPHISYQEHVKFIAEEVWKVTGYRWTCVVNDHTPLANGTGLSSRYHCCQDSSRKKKPKKAKGLKPGAKPRDNSGMDRFDCESYLHISISALKEPQKQKVHIRLNHHLCHVPYYEVTLPEEVQAEIRENIWAVPSAIASKIRSTHPNITSQQVYRAWATFSETLWRPDDNQLDSARQLLEELKAASEVDVFELEVAPGVTALGWGLKNIASRLKDQIVEVALDATYNTNAKDLELYCCMGEYDNAGFPLAYCLLTTASSITPGKRKITLTSFLEALKNSYNVNPRFVHTDKDIAEIKSAKTVWMSFKHQLCWWHIKKAVTNRLKNSKRSTTPYDPLVPKMEFDFIDLSFVPNVRADPNDVEDSEDVLTSSNPPPPVATPSVSTSAPLPSNSGPNVLHIKIKIPAGYQRPELPAESEIDSDDDVPDSGLRSFCPSIYQEKIIQMMERHLCAHPLIPGYSAPTKEGIRAWSVKEMYTFCVKYNLRAC</sequence>
<dbReference type="HOGENOM" id="CLU_028758_0_0_1"/>
<feature type="compositionally biased region" description="Polar residues" evidence="1">
    <location>
        <begin position="96"/>
        <end position="108"/>
    </location>
</feature>
<proteinExistence type="predicted"/>
<dbReference type="Pfam" id="PF10551">
    <property type="entry name" value="MULE"/>
    <property type="match status" value="1"/>
</dbReference>
<feature type="compositionally biased region" description="Basic residues" evidence="1">
    <location>
        <begin position="209"/>
        <end position="218"/>
    </location>
</feature>
<name>A0A0C9USP8_SPHS4</name>
<dbReference type="Proteomes" id="UP000054279">
    <property type="component" value="Unassembled WGS sequence"/>
</dbReference>
<evidence type="ECO:0000313" key="4">
    <source>
        <dbReference type="Proteomes" id="UP000054279"/>
    </source>
</evidence>
<feature type="compositionally biased region" description="Polar residues" evidence="1">
    <location>
        <begin position="76"/>
        <end position="85"/>
    </location>
</feature>
<evidence type="ECO:0000259" key="2">
    <source>
        <dbReference type="Pfam" id="PF10551"/>
    </source>
</evidence>
<evidence type="ECO:0000256" key="1">
    <source>
        <dbReference type="SAM" id="MobiDB-lite"/>
    </source>
</evidence>
<organism evidence="3 4">
    <name type="scientific">Sphaerobolus stellatus (strain SS14)</name>
    <dbReference type="NCBI Taxonomy" id="990650"/>
    <lineage>
        <taxon>Eukaryota</taxon>
        <taxon>Fungi</taxon>
        <taxon>Dikarya</taxon>
        <taxon>Basidiomycota</taxon>
        <taxon>Agaricomycotina</taxon>
        <taxon>Agaricomycetes</taxon>
        <taxon>Phallomycetidae</taxon>
        <taxon>Geastrales</taxon>
        <taxon>Sphaerobolaceae</taxon>
        <taxon>Sphaerobolus</taxon>
    </lineage>
</organism>
<evidence type="ECO:0000313" key="3">
    <source>
        <dbReference type="EMBL" id="KIJ32252.1"/>
    </source>
</evidence>
<reference evidence="3 4" key="1">
    <citation type="submission" date="2014-06" db="EMBL/GenBank/DDBJ databases">
        <title>Evolutionary Origins and Diversification of the Mycorrhizal Mutualists.</title>
        <authorList>
            <consortium name="DOE Joint Genome Institute"/>
            <consortium name="Mycorrhizal Genomics Consortium"/>
            <person name="Kohler A."/>
            <person name="Kuo A."/>
            <person name="Nagy L.G."/>
            <person name="Floudas D."/>
            <person name="Copeland A."/>
            <person name="Barry K.W."/>
            <person name="Cichocki N."/>
            <person name="Veneault-Fourrey C."/>
            <person name="LaButti K."/>
            <person name="Lindquist E.A."/>
            <person name="Lipzen A."/>
            <person name="Lundell T."/>
            <person name="Morin E."/>
            <person name="Murat C."/>
            <person name="Riley R."/>
            <person name="Ohm R."/>
            <person name="Sun H."/>
            <person name="Tunlid A."/>
            <person name="Henrissat B."/>
            <person name="Grigoriev I.V."/>
            <person name="Hibbett D.S."/>
            <person name="Martin F."/>
        </authorList>
    </citation>
    <scope>NUCLEOTIDE SEQUENCE [LARGE SCALE GENOMIC DNA]</scope>
    <source>
        <strain evidence="3 4">SS14</strain>
    </source>
</reference>
<accession>A0A0C9USP8</accession>
<gene>
    <name evidence="3" type="ORF">M422DRAFT_265902</name>
</gene>